<gene>
    <name evidence="2" type="ORF">CSUI_006382</name>
</gene>
<evidence type="ECO:0000313" key="2">
    <source>
        <dbReference type="EMBL" id="PHJ19785.1"/>
    </source>
</evidence>
<organism evidence="2 3">
    <name type="scientific">Cystoisospora suis</name>
    <dbReference type="NCBI Taxonomy" id="483139"/>
    <lineage>
        <taxon>Eukaryota</taxon>
        <taxon>Sar</taxon>
        <taxon>Alveolata</taxon>
        <taxon>Apicomplexa</taxon>
        <taxon>Conoidasida</taxon>
        <taxon>Coccidia</taxon>
        <taxon>Eucoccidiorida</taxon>
        <taxon>Eimeriorina</taxon>
        <taxon>Sarcocystidae</taxon>
        <taxon>Cystoisospora</taxon>
    </lineage>
</organism>
<evidence type="ECO:0000313" key="3">
    <source>
        <dbReference type="Proteomes" id="UP000221165"/>
    </source>
</evidence>
<accession>A0A2C6KU54</accession>
<reference evidence="2 3" key="1">
    <citation type="journal article" date="2017" name="Int. J. Parasitol.">
        <title>The genome of the protozoan parasite Cystoisospora suis and a reverse vaccinology approach to identify vaccine candidates.</title>
        <authorList>
            <person name="Palmieri N."/>
            <person name="Shrestha A."/>
            <person name="Ruttkowski B."/>
            <person name="Beck T."/>
            <person name="Vogl C."/>
            <person name="Tomley F."/>
            <person name="Blake D.P."/>
            <person name="Joachim A."/>
        </authorList>
    </citation>
    <scope>NUCLEOTIDE SEQUENCE [LARGE SCALE GENOMIC DNA]</scope>
    <source>
        <strain evidence="2 3">Wien I</strain>
    </source>
</reference>
<dbReference type="AlphaFoldDB" id="A0A2C6KU54"/>
<comment type="caution">
    <text evidence="2">The sequence shown here is derived from an EMBL/GenBank/DDBJ whole genome shotgun (WGS) entry which is preliminary data.</text>
</comment>
<protein>
    <submittedName>
        <fullName evidence="2">Uncharacterized protein</fullName>
    </submittedName>
</protein>
<feature type="non-terminal residue" evidence="2">
    <location>
        <position position="1"/>
    </location>
</feature>
<sequence>ARRSNQKDSPLILLRDERCV</sequence>
<dbReference type="Proteomes" id="UP000221165">
    <property type="component" value="Unassembled WGS sequence"/>
</dbReference>
<dbReference type="VEuPathDB" id="ToxoDB:CSUI_006382"/>
<evidence type="ECO:0000256" key="1">
    <source>
        <dbReference type="SAM" id="MobiDB-lite"/>
    </source>
</evidence>
<proteinExistence type="predicted"/>
<feature type="region of interest" description="Disordered" evidence="1">
    <location>
        <begin position="1"/>
        <end position="20"/>
    </location>
</feature>
<keyword evidence="3" id="KW-1185">Reference proteome</keyword>
<dbReference type="EMBL" id="MIGC01003216">
    <property type="protein sequence ID" value="PHJ19785.1"/>
    <property type="molecule type" value="Genomic_DNA"/>
</dbReference>
<name>A0A2C6KU54_9APIC</name>